<keyword evidence="6 12" id="KW-0675">Receptor</keyword>
<feature type="transmembrane region" description="Helical" evidence="8">
    <location>
        <begin position="339"/>
        <end position="361"/>
    </location>
</feature>
<dbReference type="PROSITE" id="PS01356">
    <property type="entry name" value="HEMATOPO_REC_S_F2"/>
    <property type="match status" value="1"/>
</dbReference>
<dbReference type="PROSITE" id="PS50853">
    <property type="entry name" value="FN3"/>
    <property type="match status" value="1"/>
</dbReference>
<evidence type="ECO:0000256" key="1">
    <source>
        <dbReference type="ARBA" id="ARBA00004479"/>
    </source>
</evidence>
<protein>
    <submittedName>
        <fullName evidence="12">Granulocyte-macrophage colony-stimulating factor receptor subunit alpha</fullName>
    </submittedName>
</protein>
<keyword evidence="2 8" id="KW-0812">Transmembrane</keyword>
<evidence type="ECO:0000256" key="9">
    <source>
        <dbReference type="SAM" id="SignalP"/>
    </source>
</evidence>
<evidence type="ECO:0000259" key="10">
    <source>
        <dbReference type="PROSITE" id="PS50853"/>
    </source>
</evidence>
<sequence length="415" mass="46898">MQGVLLCPTGSHMGLQATVLILSLILEPEFLLTQEQLDPPTREPVSSSSLNVKFNPRTMALTWDCKENATDIQCLMIHKEKGRIIKKPTKEECSCAFQEFSLHEGVTLEVCISTSQRLFQEKLLFTNPGGAGTAAWNFSCVIYNADFMNCTWAKGPAAPRDVQYFLYMQNSKKTERERECPHYIQDSGTHVGCHMEDLSGLSFRNYFLVNGTSQGTGIQFFDTILSIKEIEQFSPPANVTVHCNTSHCLIWWEQPRTYKHRSSKEFQYQLDIQRQSLESSSRNSLIDVSGDFENKYSFPSREPRAKHAVKIRAADARIPHWSAWSQPVEFGSEAQESSFVHISVLVVLGSFVCALALIFLLKRFLGRHGLFPPIPRVKDKLNENHQVADQIVWEEFTPGAGKGDNEDVLTVEDVA</sequence>
<dbReference type="InterPro" id="IPR040907">
    <property type="entry name" value="IL3Ra_N"/>
</dbReference>
<dbReference type="InterPro" id="IPR036116">
    <property type="entry name" value="FN3_sf"/>
</dbReference>
<dbReference type="InterPro" id="IPR003961">
    <property type="entry name" value="FN3_dom"/>
</dbReference>
<comment type="subcellular location">
    <subcellularLocation>
        <location evidence="1">Membrane</location>
        <topology evidence="1">Single-pass type I membrane protein</topology>
    </subcellularLocation>
</comment>
<keyword evidence="4 8" id="KW-1133">Transmembrane helix</keyword>
<dbReference type="Pfam" id="PF18611">
    <property type="entry name" value="IL3Ra_N"/>
    <property type="match status" value="1"/>
</dbReference>
<feature type="chain" id="PRO_5047512905" evidence="9">
    <location>
        <begin position="34"/>
        <end position="415"/>
    </location>
</feature>
<keyword evidence="11" id="KW-1185">Reference proteome</keyword>
<dbReference type="Proteomes" id="UP000694923">
    <property type="component" value="Unplaced"/>
</dbReference>
<evidence type="ECO:0000256" key="7">
    <source>
        <dbReference type="ARBA" id="ARBA00023180"/>
    </source>
</evidence>
<evidence type="ECO:0000313" key="12">
    <source>
        <dbReference type="RefSeq" id="XP_008566366.1"/>
    </source>
</evidence>
<evidence type="ECO:0000256" key="5">
    <source>
        <dbReference type="ARBA" id="ARBA00023136"/>
    </source>
</evidence>
<evidence type="ECO:0000256" key="2">
    <source>
        <dbReference type="ARBA" id="ARBA00022692"/>
    </source>
</evidence>
<dbReference type="PANTHER" id="PTHR23037:SF46">
    <property type="entry name" value="INTERLEUKIN 5 RECEPTOR SUBUNIT ALPHA"/>
    <property type="match status" value="1"/>
</dbReference>
<dbReference type="PANTHER" id="PTHR23037">
    <property type="entry name" value="CYTOKINE RECEPTOR"/>
    <property type="match status" value="1"/>
</dbReference>
<dbReference type="GeneID" id="103586806"/>
<dbReference type="SUPFAM" id="SSF49265">
    <property type="entry name" value="Fibronectin type III"/>
    <property type="match status" value="2"/>
</dbReference>
<evidence type="ECO:0000256" key="4">
    <source>
        <dbReference type="ARBA" id="ARBA00022989"/>
    </source>
</evidence>
<dbReference type="Pfam" id="PF09240">
    <property type="entry name" value="IL6Ra-bind"/>
    <property type="match status" value="1"/>
</dbReference>
<organism evidence="11 12">
    <name type="scientific">Galeopterus variegatus</name>
    <name type="common">Malayan flying lemur</name>
    <name type="synonym">Cynocephalus variegatus</name>
    <dbReference type="NCBI Taxonomy" id="482537"/>
    <lineage>
        <taxon>Eukaryota</taxon>
        <taxon>Metazoa</taxon>
        <taxon>Chordata</taxon>
        <taxon>Craniata</taxon>
        <taxon>Vertebrata</taxon>
        <taxon>Euteleostomi</taxon>
        <taxon>Mammalia</taxon>
        <taxon>Eutheria</taxon>
        <taxon>Euarchontoglires</taxon>
        <taxon>Dermoptera</taxon>
        <taxon>Cynocephalidae</taxon>
        <taxon>Galeopterus</taxon>
    </lineage>
</organism>
<keyword evidence="5 8" id="KW-0472">Membrane</keyword>
<evidence type="ECO:0000313" key="11">
    <source>
        <dbReference type="Proteomes" id="UP000694923"/>
    </source>
</evidence>
<name>A0ABM0QDC5_GALVR</name>
<dbReference type="InterPro" id="IPR013783">
    <property type="entry name" value="Ig-like_fold"/>
</dbReference>
<accession>A0ABM0QDC5</accession>
<evidence type="ECO:0000256" key="6">
    <source>
        <dbReference type="ARBA" id="ARBA00023170"/>
    </source>
</evidence>
<feature type="domain" description="Fibronectin type-III" evidence="10">
    <location>
        <begin position="235"/>
        <end position="335"/>
    </location>
</feature>
<dbReference type="Gene3D" id="2.60.40.10">
    <property type="entry name" value="Immunoglobulins"/>
    <property type="match status" value="2"/>
</dbReference>
<keyword evidence="7" id="KW-0325">Glycoprotein</keyword>
<feature type="signal peptide" evidence="9">
    <location>
        <begin position="1"/>
        <end position="33"/>
    </location>
</feature>
<keyword evidence="3 9" id="KW-0732">Signal</keyword>
<reference evidence="12" key="1">
    <citation type="submission" date="2025-08" db="UniProtKB">
        <authorList>
            <consortium name="RefSeq"/>
        </authorList>
    </citation>
    <scope>IDENTIFICATION</scope>
</reference>
<dbReference type="CDD" id="cd00063">
    <property type="entry name" value="FN3"/>
    <property type="match status" value="1"/>
</dbReference>
<dbReference type="InterPro" id="IPR003532">
    <property type="entry name" value="Short_hematopoietin_rcpt_2_CS"/>
</dbReference>
<evidence type="ECO:0000256" key="3">
    <source>
        <dbReference type="ARBA" id="ARBA00022729"/>
    </source>
</evidence>
<proteinExistence type="predicted"/>
<gene>
    <name evidence="12" type="primary">CSF2RA</name>
</gene>
<dbReference type="RefSeq" id="XP_008566366.1">
    <property type="nucleotide sequence ID" value="XM_008568144.1"/>
</dbReference>
<dbReference type="InterPro" id="IPR015321">
    <property type="entry name" value="TypeI_recpt_CBD"/>
</dbReference>
<evidence type="ECO:0000256" key="8">
    <source>
        <dbReference type="SAM" id="Phobius"/>
    </source>
</evidence>